<sequence>MFSVFTNLIIILLFLFNQDCMFMIRVFNLNRTKTAQKLKFGD</sequence>
<keyword evidence="1" id="KW-0812">Transmembrane</keyword>
<accession>E2J7C6</accession>
<evidence type="ECO:0000313" key="2">
    <source>
        <dbReference type="EMBL" id="ADN29844.1"/>
    </source>
</evidence>
<reference evidence="2" key="1">
    <citation type="journal article" date="2012" name="Am. J. Trop. Med. Hyg.">
        <title>An insight into the sialotranscriptome of Triatoma matogrossensis, a kissing bug associated with fogo selvagem in South America.</title>
        <authorList>
            <person name="Assumpcao T.C."/>
            <person name="Eaton D.P."/>
            <person name="Pham V.M."/>
            <person name="Francischetti I.M."/>
            <person name="Aoki V."/>
            <person name="Hans-Filho G."/>
            <person name="Rivitti E.A."/>
            <person name="Valenzuela J.G."/>
            <person name="Diaz L.A."/>
            <person name="Ribeiro J.M."/>
        </authorList>
    </citation>
    <scope>NUCLEOTIDE SEQUENCE</scope>
    <source>
        <tissue evidence="2">Salivary gland</tissue>
    </source>
</reference>
<keyword evidence="1" id="KW-1133">Transmembrane helix</keyword>
<evidence type="ECO:0000256" key="1">
    <source>
        <dbReference type="SAM" id="Phobius"/>
    </source>
</evidence>
<proteinExistence type="evidence at transcript level"/>
<protein>
    <submittedName>
        <fullName evidence="2">Hypothetical secreted peptide</fullName>
    </submittedName>
</protein>
<dbReference type="EMBL" id="HP429344">
    <property type="protein sequence ID" value="ADN29844.1"/>
    <property type="molecule type" value="mRNA"/>
</dbReference>
<feature type="transmembrane region" description="Helical" evidence="1">
    <location>
        <begin position="6"/>
        <end position="27"/>
    </location>
</feature>
<keyword evidence="1" id="KW-0472">Membrane</keyword>
<organism evidence="2">
    <name type="scientific">Triatoma matogrossensis</name>
    <dbReference type="NCBI Taxonomy" id="162370"/>
    <lineage>
        <taxon>Eukaryota</taxon>
        <taxon>Metazoa</taxon>
        <taxon>Ecdysozoa</taxon>
        <taxon>Arthropoda</taxon>
        <taxon>Hexapoda</taxon>
        <taxon>Insecta</taxon>
        <taxon>Pterygota</taxon>
        <taxon>Neoptera</taxon>
        <taxon>Paraneoptera</taxon>
        <taxon>Hemiptera</taxon>
        <taxon>Heteroptera</taxon>
        <taxon>Panheteroptera</taxon>
        <taxon>Cimicomorpha</taxon>
        <taxon>Reduviidae</taxon>
        <taxon>Triatominae</taxon>
        <taxon>Triatoma</taxon>
    </lineage>
</organism>
<name>E2J7C6_9HEMI</name>
<dbReference type="AlphaFoldDB" id="E2J7C6"/>